<evidence type="ECO:0000256" key="12">
    <source>
        <dbReference type="ARBA" id="ARBA00041021"/>
    </source>
</evidence>
<dbReference type="SUPFAM" id="SSF56059">
    <property type="entry name" value="Glutathione synthetase ATP-binding domain-like"/>
    <property type="match status" value="1"/>
</dbReference>
<keyword evidence="8" id="KW-0460">Magnesium</keyword>
<evidence type="ECO:0000256" key="1">
    <source>
        <dbReference type="ARBA" id="ARBA00001946"/>
    </source>
</evidence>
<comment type="cofactor">
    <cofactor evidence="2">
        <name>K(+)</name>
        <dbReference type="ChEBI" id="CHEBI:29103"/>
    </cofactor>
</comment>
<sequence>MGTRSSSECDSGPLPEHLDRQPCFFIGESNFSVYEEMSQQLKLLGWCEVRSKGRIPACDMVLGDRFTIPYPLLRCEFLPSTSYYNGTRWLNYFRGSHRLTLKASMARLLREADPTCAEWMPRTYVLGGDQERRKDDRVEFLMDMAENPSNMWIIKVSSGCKGQDILLTRDEVEVEAFLAGLDTKGRKIYVAQKYVQRPLLYHGRKFDVRVWALLKFPYSIYAFTKGSCRTSSRLYDFDNIDDVLIHLTNHCLQETTPDFGKYEAGNELWLEDLGAYLQEVYQKDVLRCSILPQVANIIVRTLLAAQPDLEVLPDEPYRCFQLFGYDIIVDEDLKVLLLEINGSPGIAAKYLAPLVQEMIKLINGGIPLREWDVNAVGFVELWARGDPLPGRNP</sequence>
<gene>
    <name evidence="14" type="ORF">TCIL3000_2_1360</name>
</gene>
<dbReference type="AlphaFoldDB" id="G0UJK5"/>
<evidence type="ECO:0000256" key="7">
    <source>
        <dbReference type="ARBA" id="ARBA00022840"/>
    </source>
</evidence>
<proteinExistence type="inferred from homology"/>
<dbReference type="PANTHER" id="PTHR46570:SF1">
    <property type="entry name" value="TUBULIN--TYROSINE LIGASE"/>
    <property type="match status" value="1"/>
</dbReference>
<accession>G0UJK5</accession>
<comment type="catalytic activity">
    <reaction evidence="13">
        <text>C-terminal L-alpha-aminoacyl-L-glutamyl-L-glutamyl-[tubulin] + L-tyrosine + ATP = C-terminal L-alpha-aminoacyl-L-glutamyl-L-glutamyl-L-tyrosyl-[tubulin] + ADP + phosphate + H(+)</text>
        <dbReference type="Rhea" id="RHEA:17605"/>
        <dbReference type="Rhea" id="RHEA-COMP:16434"/>
        <dbReference type="Rhea" id="RHEA-COMP:16435"/>
        <dbReference type="ChEBI" id="CHEBI:15378"/>
        <dbReference type="ChEBI" id="CHEBI:30616"/>
        <dbReference type="ChEBI" id="CHEBI:43474"/>
        <dbReference type="ChEBI" id="CHEBI:58315"/>
        <dbReference type="ChEBI" id="CHEBI:149554"/>
        <dbReference type="ChEBI" id="CHEBI:149555"/>
        <dbReference type="ChEBI" id="CHEBI:456216"/>
        <dbReference type="EC" id="6.3.2.25"/>
    </reaction>
</comment>
<comment type="similarity">
    <text evidence="3">Belongs to the tubulin--tyrosine ligase family.</text>
</comment>
<comment type="cofactor">
    <cofactor evidence="1">
        <name>Mg(2+)</name>
        <dbReference type="ChEBI" id="CHEBI:18420"/>
    </cofactor>
</comment>
<evidence type="ECO:0000256" key="11">
    <source>
        <dbReference type="ARBA" id="ARBA00038960"/>
    </source>
</evidence>
<evidence type="ECO:0000256" key="3">
    <source>
        <dbReference type="ARBA" id="ARBA00006820"/>
    </source>
</evidence>
<comment type="subunit">
    <text evidence="4">Monomer.</text>
</comment>
<dbReference type="InterPro" id="IPR004344">
    <property type="entry name" value="TTL/TTLL_fam"/>
</dbReference>
<dbReference type="GO" id="GO:0005524">
    <property type="term" value="F:ATP binding"/>
    <property type="evidence" value="ECO:0007669"/>
    <property type="project" value="UniProtKB-KW"/>
</dbReference>
<comment type="function">
    <text evidence="10">Catalyzes the post-translational addition of a tyrosine to the C-terminal end of detyrosinated alpha-tubulin.</text>
</comment>
<dbReference type="EC" id="6.3.2.25" evidence="11"/>
<evidence type="ECO:0000256" key="10">
    <source>
        <dbReference type="ARBA" id="ARBA00037791"/>
    </source>
</evidence>
<evidence type="ECO:0000256" key="5">
    <source>
        <dbReference type="ARBA" id="ARBA00022598"/>
    </source>
</evidence>
<keyword evidence="9" id="KW-0630">Potassium</keyword>
<evidence type="ECO:0000256" key="8">
    <source>
        <dbReference type="ARBA" id="ARBA00022842"/>
    </source>
</evidence>
<dbReference type="Gene3D" id="3.30.470.20">
    <property type="entry name" value="ATP-grasp fold, B domain"/>
    <property type="match status" value="1"/>
</dbReference>
<protein>
    <recommendedName>
        <fullName evidence="12">Tubulin--tyrosine ligase</fullName>
        <ecNumber evidence="11">6.3.2.25</ecNumber>
    </recommendedName>
</protein>
<evidence type="ECO:0000256" key="13">
    <source>
        <dbReference type="ARBA" id="ARBA00047950"/>
    </source>
</evidence>
<dbReference type="Pfam" id="PF03133">
    <property type="entry name" value="TTL"/>
    <property type="match status" value="1"/>
</dbReference>
<evidence type="ECO:0000256" key="9">
    <source>
        <dbReference type="ARBA" id="ARBA00022958"/>
    </source>
</evidence>
<evidence type="ECO:0000256" key="2">
    <source>
        <dbReference type="ARBA" id="ARBA00001958"/>
    </source>
</evidence>
<organism evidence="14">
    <name type="scientific">Trypanosoma congolense (strain IL3000)</name>
    <dbReference type="NCBI Taxonomy" id="1068625"/>
    <lineage>
        <taxon>Eukaryota</taxon>
        <taxon>Discoba</taxon>
        <taxon>Euglenozoa</taxon>
        <taxon>Kinetoplastea</taxon>
        <taxon>Metakinetoplastina</taxon>
        <taxon>Trypanosomatida</taxon>
        <taxon>Trypanosomatidae</taxon>
        <taxon>Trypanosoma</taxon>
        <taxon>Nannomonas</taxon>
    </lineage>
</organism>
<dbReference type="EMBL" id="HE575315">
    <property type="protein sequence ID" value="CCC89558.1"/>
    <property type="molecule type" value="Genomic_DNA"/>
</dbReference>
<name>G0UJK5_TRYCI</name>
<dbReference type="GO" id="GO:0004835">
    <property type="term" value="F:tubulin-tyrosine ligase activity"/>
    <property type="evidence" value="ECO:0007669"/>
    <property type="project" value="UniProtKB-EC"/>
</dbReference>
<keyword evidence="7" id="KW-0067">ATP-binding</keyword>
<dbReference type="PANTHER" id="PTHR46570">
    <property type="entry name" value="TUBULIN--TYROSINE LIGASE"/>
    <property type="match status" value="1"/>
</dbReference>
<evidence type="ECO:0000256" key="4">
    <source>
        <dbReference type="ARBA" id="ARBA00011245"/>
    </source>
</evidence>
<keyword evidence="6" id="KW-0547">Nucleotide-binding</keyword>
<evidence type="ECO:0000313" key="14">
    <source>
        <dbReference type="EMBL" id="CCC89558.1"/>
    </source>
</evidence>
<dbReference type="VEuPathDB" id="TriTrypDB:TcIL3000_2_1360"/>
<dbReference type="GO" id="GO:0005876">
    <property type="term" value="C:spindle microtubule"/>
    <property type="evidence" value="ECO:0007669"/>
    <property type="project" value="TreeGrafter"/>
</dbReference>
<reference evidence="14" key="1">
    <citation type="journal article" date="2012" name="Proc. Natl. Acad. Sci. U.S.A.">
        <title>Antigenic diversity is generated by distinct evolutionary mechanisms in African trypanosome species.</title>
        <authorList>
            <person name="Jackson A.P."/>
            <person name="Berry A."/>
            <person name="Aslett M."/>
            <person name="Allison H.C."/>
            <person name="Burton P."/>
            <person name="Vavrova-Anderson J."/>
            <person name="Brown R."/>
            <person name="Browne H."/>
            <person name="Corton N."/>
            <person name="Hauser H."/>
            <person name="Gamble J."/>
            <person name="Gilderthorp R."/>
            <person name="Marcello L."/>
            <person name="McQuillan J."/>
            <person name="Otto T.D."/>
            <person name="Quail M.A."/>
            <person name="Sanders M.J."/>
            <person name="van Tonder A."/>
            <person name="Ginger M.L."/>
            <person name="Field M.C."/>
            <person name="Barry J.D."/>
            <person name="Hertz-Fowler C."/>
            <person name="Berriman M."/>
        </authorList>
    </citation>
    <scope>NUCLEOTIDE SEQUENCE</scope>
    <source>
        <strain evidence="14">IL3000</strain>
    </source>
</reference>
<dbReference type="PROSITE" id="PS51221">
    <property type="entry name" value="TTL"/>
    <property type="match status" value="1"/>
</dbReference>
<dbReference type="InterPro" id="IPR052492">
    <property type="entry name" value="Tubulin-tyrosine_ligase"/>
</dbReference>
<dbReference type="GO" id="GO:0000226">
    <property type="term" value="P:microtubule cytoskeleton organization"/>
    <property type="evidence" value="ECO:0007669"/>
    <property type="project" value="TreeGrafter"/>
</dbReference>
<keyword evidence="5 14" id="KW-0436">Ligase</keyword>
<evidence type="ECO:0000256" key="6">
    <source>
        <dbReference type="ARBA" id="ARBA00022741"/>
    </source>
</evidence>